<dbReference type="Proteomes" id="UP001251528">
    <property type="component" value="Unassembled WGS sequence"/>
</dbReference>
<keyword evidence="2" id="KW-1185">Reference proteome</keyword>
<comment type="caution">
    <text evidence="1">The sequence shown here is derived from an EMBL/GenBank/DDBJ whole genome shotgun (WGS) entry which is preliminary data.</text>
</comment>
<sequence>MVEYLYTGQYEAQPQDLEQNEDGISPLVFHVRMFDLADKYLISGLQSLSVAEFRKIIGREGDACVFLRSIGEIYSLQCESNKILRDILVESTRERFSSPMDSDLEEVLGGMINMVPDFAIDLCLSFLRQPNLGHCGNCGTQKMVSIEPPKRKM</sequence>
<proteinExistence type="predicted"/>
<organism evidence="1 2">
    <name type="scientific">Conoideocrella luteorostrata</name>
    <dbReference type="NCBI Taxonomy" id="1105319"/>
    <lineage>
        <taxon>Eukaryota</taxon>
        <taxon>Fungi</taxon>
        <taxon>Dikarya</taxon>
        <taxon>Ascomycota</taxon>
        <taxon>Pezizomycotina</taxon>
        <taxon>Sordariomycetes</taxon>
        <taxon>Hypocreomycetidae</taxon>
        <taxon>Hypocreales</taxon>
        <taxon>Clavicipitaceae</taxon>
        <taxon>Conoideocrella</taxon>
    </lineage>
</organism>
<dbReference type="AlphaFoldDB" id="A0AAJ0CEN8"/>
<gene>
    <name evidence="1" type="primary">CDC23_2</name>
    <name evidence="1" type="ORF">QQS21_011166</name>
</gene>
<dbReference type="PANTHER" id="PTHR47843">
    <property type="entry name" value="BTB DOMAIN-CONTAINING PROTEIN-RELATED"/>
    <property type="match status" value="1"/>
</dbReference>
<name>A0AAJ0CEN8_9HYPO</name>
<accession>A0AAJ0CEN8</accession>
<reference evidence="1" key="1">
    <citation type="submission" date="2023-06" db="EMBL/GenBank/DDBJ databases">
        <title>Conoideocrella luteorostrata (Hypocreales: Clavicipitaceae), a potential biocontrol fungus for elongate hemlock scale in United States Christmas tree production areas.</title>
        <authorList>
            <person name="Barrett H."/>
            <person name="Lovett B."/>
            <person name="Macias A.M."/>
            <person name="Stajich J.E."/>
            <person name="Kasson M.T."/>
        </authorList>
    </citation>
    <scope>NUCLEOTIDE SEQUENCE</scope>
    <source>
        <strain evidence="1">ARSEF 14590</strain>
    </source>
</reference>
<protein>
    <submittedName>
        <fullName evidence="1">Anaphase-promoting complex subunit 23</fullName>
    </submittedName>
</protein>
<evidence type="ECO:0000313" key="1">
    <source>
        <dbReference type="EMBL" id="KAK2591152.1"/>
    </source>
</evidence>
<dbReference type="EMBL" id="JASWJB010000360">
    <property type="protein sequence ID" value="KAK2591152.1"/>
    <property type="molecule type" value="Genomic_DNA"/>
</dbReference>
<dbReference type="PANTHER" id="PTHR47843:SF5">
    <property type="entry name" value="BTB_POZ DOMAIN PROTEIN"/>
    <property type="match status" value="1"/>
</dbReference>
<evidence type="ECO:0000313" key="2">
    <source>
        <dbReference type="Proteomes" id="UP001251528"/>
    </source>
</evidence>